<keyword evidence="3" id="KW-1185">Reference proteome</keyword>
<proteinExistence type="predicted"/>
<protein>
    <submittedName>
        <fullName evidence="2">Uncharacterized protein</fullName>
    </submittedName>
</protein>
<feature type="compositionally biased region" description="Basic and acidic residues" evidence="1">
    <location>
        <begin position="145"/>
        <end position="154"/>
    </location>
</feature>
<feature type="compositionally biased region" description="Basic and acidic residues" evidence="1">
    <location>
        <begin position="128"/>
        <end position="138"/>
    </location>
</feature>
<feature type="region of interest" description="Disordered" evidence="1">
    <location>
        <begin position="82"/>
        <end position="196"/>
    </location>
</feature>
<organism evidence="2 3">
    <name type="scientific">Mycena metata</name>
    <dbReference type="NCBI Taxonomy" id="1033252"/>
    <lineage>
        <taxon>Eukaryota</taxon>
        <taxon>Fungi</taxon>
        <taxon>Dikarya</taxon>
        <taxon>Basidiomycota</taxon>
        <taxon>Agaricomycotina</taxon>
        <taxon>Agaricomycetes</taxon>
        <taxon>Agaricomycetidae</taxon>
        <taxon>Agaricales</taxon>
        <taxon>Marasmiineae</taxon>
        <taxon>Mycenaceae</taxon>
        <taxon>Mycena</taxon>
    </lineage>
</organism>
<evidence type="ECO:0000313" key="3">
    <source>
        <dbReference type="Proteomes" id="UP001215598"/>
    </source>
</evidence>
<name>A0AAD7KD22_9AGAR</name>
<reference evidence="2" key="1">
    <citation type="submission" date="2023-03" db="EMBL/GenBank/DDBJ databases">
        <title>Massive genome expansion in bonnet fungi (Mycena s.s.) driven by repeated elements and novel gene families across ecological guilds.</title>
        <authorList>
            <consortium name="Lawrence Berkeley National Laboratory"/>
            <person name="Harder C.B."/>
            <person name="Miyauchi S."/>
            <person name="Viragh M."/>
            <person name="Kuo A."/>
            <person name="Thoen E."/>
            <person name="Andreopoulos B."/>
            <person name="Lu D."/>
            <person name="Skrede I."/>
            <person name="Drula E."/>
            <person name="Henrissat B."/>
            <person name="Morin E."/>
            <person name="Kohler A."/>
            <person name="Barry K."/>
            <person name="LaButti K."/>
            <person name="Morin E."/>
            <person name="Salamov A."/>
            <person name="Lipzen A."/>
            <person name="Mereny Z."/>
            <person name="Hegedus B."/>
            <person name="Baldrian P."/>
            <person name="Stursova M."/>
            <person name="Weitz H."/>
            <person name="Taylor A."/>
            <person name="Grigoriev I.V."/>
            <person name="Nagy L.G."/>
            <person name="Martin F."/>
            <person name="Kauserud H."/>
        </authorList>
    </citation>
    <scope>NUCLEOTIDE SEQUENCE</scope>
    <source>
        <strain evidence="2">CBHHK182m</strain>
    </source>
</reference>
<feature type="compositionally biased region" description="Polar residues" evidence="1">
    <location>
        <begin position="162"/>
        <end position="173"/>
    </location>
</feature>
<dbReference type="Proteomes" id="UP001215598">
    <property type="component" value="Unassembled WGS sequence"/>
</dbReference>
<feature type="compositionally biased region" description="Low complexity" evidence="1">
    <location>
        <begin position="176"/>
        <end position="189"/>
    </location>
</feature>
<evidence type="ECO:0000256" key="1">
    <source>
        <dbReference type="SAM" id="MobiDB-lite"/>
    </source>
</evidence>
<accession>A0AAD7KD22</accession>
<comment type="caution">
    <text evidence="2">The sequence shown here is derived from an EMBL/GenBank/DDBJ whole genome shotgun (WGS) entry which is preliminary data.</text>
</comment>
<dbReference type="EMBL" id="JARKIB010000003">
    <property type="protein sequence ID" value="KAJ7783123.1"/>
    <property type="molecule type" value="Genomic_DNA"/>
</dbReference>
<evidence type="ECO:0000313" key="2">
    <source>
        <dbReference type="EMBL" id="KAJ7783123.1"/>
    </source>
</evidence>
<dbReference type="AlphaFoldDB" id="A0AAD7KD22"/>
<gene>
    <name evidence="2" type="ORF">B0H16DRAFT_1495462</name>
</gene>
<feature type="compositionally biased region" description="Basic and acidic residues" evidence="1">
    <location>
        <begin position="102"/>
        <end position="112"/>
    </location>
</feature>
<sequence>MDKSAAYEVKPTTASTIHRRPRLTFSHAGSLRPNIEVRNFEFTRNTPNCISDAENLPGFGGDSGGVNSGSYSHLRVLSPEPFASISSPDAAKDTKITVTGSIDRERRTERAKSRPTRLEISPVQAHSATHDNRQNRQEDTEDGHEDPASIHSDDSSFIAVSEGTSGRPSTPESDASYDPVPDLVSVSSRSSEDSHSQIAETQIHYLRERAAKLQRFAADVSRNMREWINSHPELKTESQEIVQDFNSLETHCAAHMQETSQMEREFKNPLDGERNCKLVSITSC</sequence>